<organism evidence="1 2">
    <name type="scientific">Siphonobacter curvatus</name>
    <dbReference type="NCBI Taxonomy" id="2094562"/>
    <lineage>
        <taxon>Bacteria</taxon>
        <taxon>Pseudomonadati</taxon>
        <taxon>Bacteroidota</taxon>
        <taxon>Cytophagia</taxon>
        <taxon>Cytophagales</taxon>
        <taxon>Cytophagaceae</taxon>
        <taxon>Siphonobacter</taxon>
    </lineage>
</organism>
<dbReference type="RefSeq" id="WP_104714378.1">
    <property type="nucleotide sequence ID" value="NZ_PTRA01000002.1"/>
</dbReference>
<protein>
    <submittedName>
        <fullName evidence="1">Uncharacterized protein</fullName>
    </submittedName>
</protein>
<comment type="caution">
    <text evidence="1">The sequence shown here is derived from an EMBL/GenBank/DDBJ whole genome shotgun (WGS) entry which is preliminary data.</text>
</comment>
<keyword evidence="2" id="KW-1185">Reference proteome</keyword>
<dbReference type="EMBL" id="PTRA01000002">
    <property type="protein sequence ID" value="PQA56818.1"/>
    <property type="molecule type" value="Genomic_DNA"/>
</dbReference>
<evidence type="ECO:0000313" key="1">
    <source>
        <dbReference type="EMBL" id="PQA56818.1"/>
    </source>
</evidence>
<dbReference type="OrthoDB" id="9984471at2"/>
<name>A0A2S7IJK3_9BACT</name>
<dbReference type="AlphaFoldDB" id="A0A2S7IJK3"/>
<dbReference type="Proteomes" id="UP000239590">
    <property type="component" value="Unassembled WGS sequence"/>
</dbReference>
<gene>
    <name evidence="1" type="ORF">C5O19_15875</name>
</gene>
<evidence type="ECO:0000313" key="2">
    <source>
        <dbReference type="Proteomes" id="UP000239590"/>
    </source>
</evidence>
<proteinExistence type="predicted"/>
<accession>A0A2S7IJK3</accession>
<reference evidence="2" key="1">
    <citation type="submission" date="2018-02" db="EMBL/GenBank/DDBJ databases">
        <title>Genome sequencing of Solimonas sp. HR-BB.</title>
        <authorList>
            <person name="Lee Y."/>
            <person name="Jeon C.O."/>
        </authorList>
    </citation>
    <scope>NUCLEOTIDE SEQUENCE [LARGE SCALE GENOMIC DNA]</scope>
    <source>
        <strain evidence="2">HR-U</strain>
    </source>
</reference>
<sequence length="140" mass="16735">MRKSAWQIIRIGIAFLLTQNGFSQNPYPVYDAVLKRLKEHRKVSFFLISDHTTIRNLQEVNLHDPEQHVLDPSQLKNIRTPEWRSFLDSIQVETLNRTKLEHRFKSRVRFVAEVKDYYHKGDTSPWRGPRNKYRNVYGIV</sequence>